<feature type="compositionally biased region" description="Low complexity" evidence="1">
    <location>
        <begin position="41"/>
        <end position="56"/>
    </location>
</feature>
<evidence type="ECO:0000256" key="1">
    <source>
        <dbReference type="SAM" id="MobiDB-lite"/>
    </source>
</evidence>
<dbReference type="PANTHER" id="PTHR33437">
    <property type="entry name" value="OS06G0361200 PROTEIN"/>
    <property type="match status" value="1"/>
</dbReference>
<feature type="region of interest" description="Disordered" evidence="1">
    <location>
        <begin position="22"/>
        <end position="56"/>
    </location>
</feature>
<reference evidence="2 3" key="1">
    <citation type="submission" date="2019-08" db="EMBL/GenBank/DDBJ databases">
        <title>Draft genome sequences of two oriental melons (Cucumis melo L. var makuwa).</title>
        <authorList>
            <person name="Kwon S.-Y."/>
        </authorList>
    </citation>
    <scope>NUCLEOTIDE SEQUENCE [LARGE SCALE GENOMIC DNA]</scope>
    <source>
        <strain evidence="3">cv. SW 3</strain>
        <tissue evidence="2">Leaf</tissue>
    </source>
</reference>
<comment type="caution">
    <text evidence="2">The sequence shown here is derived from an EMBL/GenBank/DDBJ whole genome shotgun (WGS) entry which is preliminary data.</text>
</comment>
<gene>
    <name evidence="2" type="ORF">E6C27_scaffold269G002280</name>
</gene>
<dbReference type="Proteomes" id="UP000321393">
    <property type="component" value="Unassembled WGS sequence"/>
</dbReference>
<dbReference type="AlphaFoldDB" id="A0A5A7SSX1"/>
<name>A0A5A7SSX1_CUCMM</name>
<accession>A0A5A7SSX1</accession>
<protein>
    <submittedName>
        <fullName evidence="2">Ty3-gypsy retrotransposon protein</fullName>
    </submittedName>
</protein>
<organism evidence="2 3">
    <name type="scientific">Cucumis melo var. makuwa</name>
    <name type="common">Oriental melon</name>
    <dbReference type="NCBI Taxonomy" id="1194695"/>
    <lineage>
        <taxon>Eukaryota</taxon>
        <taxon>Viridiplantae</taxon>
        <taxon>Streptophyta</taxon>
        <taxon>Embryophyta</taxon>
        <taxon>Tracheophyta</taxon>
        <taxon>Spermatophyta</taxon>
        <taxon>Magnoliopsida</taxon>
        <taxon>eudicotyledons</taxon>
        <taxon>Gunneridae</taxon>
        <taxon>Pentapetalae</taxon>
        <taxon>rosids</taxon>
        <taxon>fabids</taxon>
        <taxon>Cucurbitales</taxon>
        <taxon>Cucurbitaceae</taxon>
        <taxon>Benincaseae</taxon>
        <taxon>Cucumis</taxon>
    </lineage>
</organism>
<proteinExistence type="predicted"/>
<sequence>MLMKTVEERDYEIASLKNHIESRDAAESSHTHIAKNANKGKSVMQESSSQKSTSISSLSVKQLQEMIASFIKTQYGRPAQTFYLYSKPYTKRIDNLKMSNGYRPPKFQ</sequence>
<dbReference type="EMBL" id="SSTE01020983">
    <property type="protein sequence ID" value="KAA0033096.1"/>
    <property type="molecule type" value="Genomic_DNA"/>
</dbReference>
<dbReference type="PANTHER" id="PTHR33437:SF2">
    <property type="entry name" value="OS06G0361200 PROTEIN"/>
    <property type="match status" value="1"/>
</dbReference>
<evidence type="ECO:0000313" key="2">
    <source>
        <dbReference type="EMBL" id="KAA0033096.1"/>
    </source>
</evidence>
<evidence type="ECO:0000313" key="3">
    <source>
        <dbReference type="Proteomes" id="UP000321393"/>
    </source>
</evidence>